<proteinExistence type="predicted"/>
<keyword evidence="1" id="KW-1185">Reference proteome</keyword>
<name>A0A915L1E7_ROMCU</name>
<sequence length="65" mass="7252">MIGNEDRLAAALKNEGHKPSKIRIADYELHALIRSKCQPSTTPSNRLKRFTSKGGGVLWDNLAYL</sequence>
<organism evidence="1 2">
    <name type="scientific">Romanomermis culicivorax</name>
    <name type="common">Nematode worm</name>
    <dbReference type="NCBI Taxonomy" id="13658"/>
    <lineage>
        <taxon>Eukaryota</taxon>
        <taxon>Metazoa</taxon>
        <taxon>Ecdysozoa</taxon>
        <taxon>Nematoda</taxon>
        <taxon>Enoplea</taxon>
        <taxon>Dorylaimia</taxon>
        <taxon>Mermithida</taxon>
        <taxon>Mermithoidea</taxon>
        <taxon>Mermithidae</taxon>
        <taxon>Romanomermis</taxon>
    </lineage>
</organism>
<dbReference type="AlphaFoldDB" id="A0A915L1E7"/>
<reference evidence="2" key="1">
    <citation type="submission" date="2022-11" db="UniProtKB">
        <authorList>
            <consortium name="WormBaseParasite"/>
        </authorList>
    </citation>
    <scope>IDENTIFICATION</scope>
</reference>
<evidence type="ECO:0000313" key="2">
    <source>
        <dbReference type="WBParaSite" id="nRc.2.0.1.t44301-RA"/>
    </source>
</evidence>
<evidence type="ECO:0000313" key="1">
    <source>
        <dbReference type="Proteomes" id="UP000887565"/>
    </source>
</evidence>
<dbReference type="WBParaSite" id="nRc.2.0.1.t44301-RA">
    <property type="protein sequence ID" value="nRc.2.0.1.t44301-RA"/>
    <property type="gene ID" value="nRc.2.0.1.g44301"/>
</dbReference>
<dbReference type="Proteomes" id="UP000887565">
    <property type="component" value="Unplaced"/>
</dbReference>
<accession>A0A915L1E7</accession>
<protein>
    <submittedName>
        <fullName evidence="2">Uncharacterized protein</fullName>
    </submittedName>
</protein>